<name>A0ABD5WIM0_9EURY</name>
<dbReference type="AlphaFoldDB" id="A0ABD5WIM0"/>
<sequence length="116" mass="12529">MSRDTDLTERAPSLDRDGRAAYRIASTDWSVSTAVVRAVTEISGCDLLPEEGVLYDVVDPDALDRLFADRGGVGETVGRVVFDLQGCRVEVRADGEHVVYEPTERDESPASAAQSA</sequence>
<protein>
    <submittedName>
        <fullName evidence="2">HalOD1 output domain-containing protein</fullName>
    </submittedName>
</protein>
<dbReference type="RefSeq" id="WP_276282287.1">
    <property type="nucleotide sequence ID" value="NZ_CP119810.1"/>
</dbReference>
<dbReference type="Proteomes" id="UP001596407">
    <property type="component" value="Unassembled WGS sequence"/>
</dbReference>
<proteinExistence type="predicted"/>
<reference evidence="2 3" key="1">
    <citation type="journal article" date="2019" name="Int. J. Syst. Evol. Microbiol.">
        <title>The Global Catalogue of Microorganisms (GCM) 10K type strain sequencing project: providing services to taxonomists for standard genome sequencing and annotation.</title>
        <authorList>
            <consortium name="The Broad Institute Genomics Platform"/>
            <consortium name="The Broad Institute Genome Sequencing Center for Infectious Disease"/>
            <person name="Wu L."/>
            <person name="Ma J."/>
        </authorList>
    </citation>
    <scope>NUCLEOTIDE SEQUENCE [LARGE SCALE GENOMIC DNA]</scope>
    <source>
        <strain evidence="2 3">DT72</strain>
    </source>
</reference>
<dbReference type="GeneID" id="79305414"/>
<organism evidence="2 3">
    <name type="scientific">Halorussus caseinilyticus</name>
    <dbReference type="NCBI Taxonomy" id="3034025"/>
    <lineage>
        <taxon>Archaea</taxon>
        <taxon>Methanobacteriati</taxon>
        <taxon>Methanobacteriota</taxon>
        <taxon>Stenosarchaea group</taxon>
        <taxon>Halobacteria</taxon>
        <taxon>Halobacteriales</taxon>
        <taxon>Haladaptataceae</taxon>
        <taxon>Halorussus</taxon>
    </lineage>
</organism>
<feature type="domain" description="Halobacterial output" evidence="1">
    <location>
        <begin position="28"/>
        <end position="99"/>
    </location>
</feature>
<evidence type="ECO:0000313" key="3">
    <source>
        <dbReference type="Proteomes" id="UP001596407"/>
    </source>
</evidence>
<evidence type="ECO:0000313" key="2">
    <source>
        <dbReference type="EMBL" id="MFC7078968.1"/>
    </source>
</evidence>
<gene>
    <name evidence="2" type="ORF">ACFQJ6_01315</name>
</gene>
<comment type="caution">
    <text evidence="2">The sequence shown here is derived from an EMBL/GenBank/DDBJ whole genome shotgun (WGS) entry which is preliminary data.</text>
</comment>
<keyword evidence="3" id="KW-1185">Reference proteome</keyword>
<evidence type="ECO:0000259" key="1">
    <source>
        <dbReference type="Pfam" id="PF18545"/>
    </source>
</evidence>
<dbReference type="EMBL" id="JBHSZH010000001">
    <property type="protein sequence ID" value="MFC7078968.1"/>
    <property type="molecule type" value="Genomic_DNA"/>
</dbReference>
<dbReference type="InterPro" id="IPR040624">
    <property type="entry name" value="HalOD1"/>
</dbReference>
<accession>A0ABD5WIM0</accession>
<dbReference type="Pfam" id="PF18545">
    <property type="entry name" value="HalOD1"/>
    <property type="match status" value="1"/>
</dbReference>